<dbReference type="EMBL" id="JACGWZ010000008">
    <property type="protein sequence ID" value="MBA8827426.1"/>
    <property type="molecule type" value="Genomic_DNA"/>
</dbReference>
<proteinExistence type="predicted"/>
<evidence type="ECO:0000313" key="3">
    <source>
        <dbReference type="EMBL" id="MBA8827426.1"/>
    </source>
</evidence>
<dbReference type="SUPFAM" id="SSF82171">
    <property type="entry name" value="DPP6 N-terminal domain-like"/>
    <property type="match status" value="1"/>
</dbReference>
<dbReference type="PANTHER" id="PTHR42776:SF27">
    <property type="entry name" value="DIPEPTIDYL PEPTIDASE FAMILY MEMBER 6"/>
    <property type="match status" value="1"/>
</dbReference>
<dbReference type="InterPro" id="IPR001375">
    <property type="entry name" value="Peptidase_S9_cat"/>
</dbReference>
<dbReference type="GO" id="GO:0004177">
    <property type="term" value="F:aminopeptidase activity"/>
    <property type="evidence" value="ECO:0007669"/>
    <property type="project" value="UniProtKB-KW"/>
</dbReference>
<dbReference type="GO" id="GO:0006508">
    <property type="term" value="P:proteolysis"/>
    <property type="evidence" value="ECO:0007669"/>
    <property type="project" value="InterPro"/>
</dbReference>
<dbReference type="Pfam" id="PF00326">
    <property type="entry name" value="Peptidase_S9"/>
    <property type="match status" value="1"/>
</dbReference>
<gene>
    <name evidence="3" type="ORF">FHX42_004822</name>
</gene>
<protein>
    <submittedName>
        <fullName evidence="3">Dipeptidyl aminopeptidase/acylaminoacyl peptidase</fullName>
    </submittedName>
</protein>
<feature type="domain" description="Peptidase S9 prolyl oligopeptidase catalytic" evidence="2">
    <location>
        <begin position="399"/>
        <end position="605"/>
    </location>
</feature>
<comment type="caution">
    <text evidence="3">The sequence shown here is derived from an EMBL/GenBank/DDBJ whole genome shotgun (WGS) entry which is preliminary data.</text>
</comment>
<dbReference type="Proteomes" id="UP000569329">
    <property type="component" value="Unassembled WGS sequence"/>
</dbReference>
<dbReference type="InterPro" id="IPR011042">
    <property type="entry name" value="6-blade_b-propeller_TolB-like"/>
</dbReference>
<evidence type="ECO:0000259" key="2">
    <source>
        <dbReference type="Pfam" id="PF00326"/>
    </source>
</evidence>
<dbReference type="PANTHER" id="PTHR42776">
    <property type="entry name" value="SERINE PEPTIDASE S9 FAMILY MEMBER"/>
    <property type="match status" value="1"/>
</dbReference>
<reference evidence="3 4" key="1">
    <citation type="submission" date="2020-07" db="EMBL/GenBank/DDBJ databases">
        <title>Sequencing the genomes of 1000 actinobacteria strains.</title>
        <authorList>
            <person name="Klenk H.-P."/>
        </authorList>
    </citation>
    <scope>NUCLEOTIDE SEQUENCE [LARGE SCALE GENOMIC DNA]</scope>
    <source>
        <strain evidence="3 4">DSM 45975</strain>
    </source>
</reference>
<name>A0A839E4B3_9PSEU</name>
<dbReference type="RefSeq" id="WP_182546613.1">
    <property type="nucleotide sequence ID" value="NZ_JACGWZ010000008.1"/>
</dbReference>
<accession>A0A839E4B3</accession>
<organism evidence="3 4">
    <name type="scientific">Halosaccharopolyspora lacisalsi</name>
    <dbReference type="NCBI Taxonomy" id="1000566"/>
    <lineage>
        <taxon>Bacteria</taxon>
        <taxon>Bacillati</taxon>
        <taxon>Actinomycetota</taxon>
        <taxon>Actinomycetes</taxon>
        <taxon>Pseudonocardiales</taxon>
        <taxon>Pseudonocardiaceae</taxon>
        <taxon>Halosaccharopolyspora</taxon>
    </lineage>
</organism>
<keyword evidence="4" id="KW-1185">Reference proteome</keyword>
<dbReference type="GO" id="GO:0004252">
    <property type="term" value="F:serine-type endopeptidase activity"/>
    <property type="evidence" value="ECO:0007669"/>
    <property type="project" value="InterPro"/>
</dbReference>
<dbReference type="AlphaFoldDB" id="A0A839E4B3"/>
<dbReference type="PRINTS" id="PR00862">
    <property type="entry name" value="PROLIGOPTASE"/>
</dbReference>
<dbReference type="SUPFAM" id="SSF53474">
    <property type="entry name" value="alpha/beta-Hydrolases"/>
    <property type="match status" value="1"/>
</dbReference>
<dbReference type="InterPro" id="IPR002470">
    <property type="entry name" value="Peptidase_S9A"/>
</dbReference>
<dbReference type="Gene3D" id="2.120.10.30">
    <property type="entry name" value="TolB, C-terminal domain"/>
    <property type="match status" value="1"/>
</dbReference>
<sequence>MALDIVRLLELTGWRAFDVDDSGRVLAGSDESGSIQLVEIEPDGTTTPVTALPGAVTGRYLPGERTAVVQHDTDGDERGQLSLLRLDSRTDPAALEELTPLVHDPEHVHRILDVLPERIVYATNRRNGVDFDVILRSAHTGQEQVLYDRGGLALEAAVSPDSHYVVVTVPGQQPLSDHVILVNTLPATEDEHVVALTTATEHSRYHQISWLPDDSGLIVTTNADRDHTGIARIDPHTREREWLVTSEEHDLGGWLSPDGSTLLVRTNIDGAAHLTLHDAGTGQQLRRVDLPAGGWCTFPLPAPVWSPDSHHIALSFSSPTAPGDALLVTAATGEVRSLTDSAAAMRGETLAEPAPRRVPTPDGERVPCFVYSPTAPRPELDGSAVLVVHGGPESQSVRSFSPIVQALAAAGHTVVVPNVRGSTGYGKRWYSADDARKRLDAVADLAAVHDWLPTVGVDSRRVALWGGSYGGYMVLAGLAFQPRRWAAGVDIVGISSLSTFLANTAGYRRAHREREYGSLSDDSDFLREASPLSRVEEIAAPLFVIHGANDPRVPLSEAEQVAEAVRAKDIECELVVYPDEGHGVAKRANRLDAYPRATAFLARHLAR</sequence>
<keyword evidence="3" id="KW-0031">Aminopeptidase</keyword>
<keyword evidence="1" id="KW-0378">Hydrolase</keyword>
<evidence type="ECO:0000256" key="1">
    <source>
        <dbReference type="ARBA" id="ARBA00022801"/>
    </source>
</evidence>
<dbReference type="InterPro" id="IPR029058">
    <property type="entry name" value="AB_hydrolase_fold"/>
</dbReference>
<keyword evidence="3" id="KW-0645">Protease</keyword>
<evidence type="ECO:0000313" key="4">
    <source>
        <dbReference type="Proteomes" id="UP000569329"/>
    </source>
</evidence>
<dbReference type="Gene3D" id="3.40.50.1820">
    <property type="entry name" value="alpha/beta hydrolase"/>
    <property type="match status" value="1"/>
</dbReference>